<evidence type="ECO:0000259" key="1">
    <source>
        <dbReference type="Pfam" id="PF20209"/>
    </source>
</evidence>
<gene>
    <name evidence="2" type="ORF">ARMGADRAFT_942354</name>
</gene>
<protein>
    <recommendedName>
        <fullName evidence="1">DUF6570 domain-containing protein</fullName>
    </recommendedName>
</protein>
<dbReference type="InParanoid" id="A0A2H3CPW3"/>
<evidence type="ECO:0000313" key="2">
    <source>
        <dbReference type="EMBL" id="PBK85075.1"/>
    </source>
</evidence>
<dbReference type="OMA" id="ERAWEYK"/>
<accession>A0A2H3CPW3</accession>
<dbReference type="OrthoDB" id="3202965at2759"/>
<dbReference type="EMBL" id="KZ293693">
    <property type="protein sequence ID" value="PBK85075.1"/>
    <property type="molecule type" value="Genomic_DNA"/>
</dbReference>
<dbReference type="AlphaFoldDB" id="A0A2H3CPW3"/>
<dbReference type="InterPro" id="IPR046700">
    <property type="entry name" value="DUF6570"/>
</dbReference>
<name>A0A2H3CPW3_ARMGA</name>
<dbReference type="Proteomes" id="UP000217790">
    <property type="component" value="Unassembled WGS sequence"/>
</dbReference>
<organism evidence="2 3">
    <name type="scientific">Armillaria gallica</name>
    <name type="common">Bulbous honey fungus</name>
    <name type="synonym">Armillaria bulbosa</name>
    <dbReference type="NCBI Taxonomy" id="47427"/>
    <lineage>
        <taxon>Eukaryota</taxon>
        <taxon>Fungi</taxon>
        <taxon>Dikarya</taxon>
        <taxon>Basidiomycota</taxon>
        <taxon>Agaricomycotina</taxon>
        <taxon>Agaricomycetes</taxon>
        <taxon>Agaricomycetidae</taxon>
        <taxon>Agaricales</taxon>
        <taxon>Marasmiineae</taxon>
        <taxon>Physalacriaceae</taxon>
        <taxon>Armillaria</taxon>
    </lineage>
</organism>
<feature type="domain" description="DUF6570" evidence="1">
    <location>
        <begin position="110"/>
        <end position="170"/>
    </location>
</feature>
<proteinExistence type="predicted"/>
<reference evidence="3" key="1">
    <citation type="journal article" date="2017" name="Nat. Ecol. Evol.">
        <title>Genome expansion and lineage-specific genetic innovations in the forest pathogenic fungi Armillaria.</title>
        <authorList>
            <person name="Sipos G."/>
            <person name="Prasanna A.N."/>
            <person name="Walter M.C."/>
            <person name="O'Connor E."/>
            <person name="Balint B."/>
            <person name="Krizsan K."/>
            <person name="Kiss B."/>
            <person name="Hess J."/>
            <person name="Varga T."/>
            <person name="Slot J."/>
            <person name="Riley R."/>
            <person name="Boka B."/>
            <person name="Rigling D."/>
            <person name="Barry K."/>
            <person name="Lee J."/>
            <person name="Mihaltcheva S."/>
            <person name="LaButti K."/>
            <person name="Lipzen A."/>
            <person name="Waldron R."/>
            <person name="Moloney N.M."/>
            <person name="Sperisen C."/>
            <person name="Kredics L."/>
            <person name="Vagvoelgyi C."/>
            <person name="Patrignani A."/>
            <person name="Fitzpatrick D."/>
            <person name="Nagy I."/>
            <person name="Doyle S."/>
            <person name="Anderson J.B."/>
            <person name="Grigoriev I.V."/>
            <person name="Gueldener U."/>
            <person name="Muensterkoetter M."/>
            <person name="Nagy L.G."/>
        </authorList>
    </citation>
    <scope>NUCLEOTIDE SEQUENCE [LARGE SCALE GENOMIC DNA]</scope>
    <source>
        <strain evidence="3">Ar21-2</strain>
    </source>
</reference>
<sequence length="172" mass="19402">MNKNASEALTDFPPLPLSNDLRHDIMRQCCQRLHPELIEEAGCVVCGQLVLKASLVHTKSMKNHFGILNVPDIMRVERRNDSERAWEYKGAVLDHSADGVCEPCRGALYKNKMPEHALAKGTWLGEVPPVLQDLTFMEKMLIAHVRHTCAFVRISIGIRKMKANVIAFENTL</sequence>
<keyword evidence="3" id="KW-1185">Reference proteome</keyword>
<evidence type="ECO:0000313" key="3">
    <source>
        <dbReference type="Proteomes" id="UP000217790"/>
    </source>
</evidence>
<dbReference type="Pfam" id="PF20209">
    <property type="entry name" value="DUF6570"/>
    <property type="match status" value="1"/>
</dbReference>